<dbReference type="GeneID" id="55604517"/>
<sequence>MKVDLTNLDVKHLETITLIIARSADIMTRLTQAKKVGCATFELSETELKDLNTINLGITE</sequence>
<keyword evidence="2" id="KW-1185">Reference proteome</keyword>
<dbReference type="RefSeq" id="YP_009834450.1">
    <property type="nucleotide sequence ID" value="NC_048673.1"/>
</dbReference>
<protein>
    <submittedName>
        <fullName evidence="1">Uncharacterized protein</fullName>
    </submittedName>
</protein>
<evidence type="ECO:0000313" key="1">
    <source>
        <dbReference type="EMBL" id="ASU00402.1"/>
    </source>
</evidence>
<dbReference type="Proteomes" id="UP000226092">
    <property type="component" value="Segment"/>
</dbReference>
<evidence type="ECO:0000313" key="2">
    <source>
        <dbReference type="Proteomes" id="UP000226092"/>
    </source>
</evidence>
<dbReference type="EMBL" id="MF448340">
    <property type="protein sequence ID" value="ASU00402.1"/>
    <property type="molecule type" value="Genomic_DNA"/>
</dbReference>
<organism evidence="1 2">
    <name type="scientific">Aeromonas phage AS-zj</name>
    <dbReference type="NCBI Taxonomy" id="2024208"/>
    <lineage>
        <taxon>Viruses</taxon>
        <taxon>Duplodnaviria</taxon>
        <taxon>Heunggongvirae</taxon>
        <taxon>Uroviricota</taxon>
        <taxon>Caudoviricetes</taxon>
        <taxon>Pantevenvirales</taxon>
        <taxon>Straboviridae</taxon>
        <taxon>Emmerichvirinae</taxon>
        <taxon>Ceceduovirus</taxon>
        <taxon>Ceceduovirus aszj</taxon>
    </lineage>
</organism>
<reference evidence="1 2" key="1">
    <citation type="submission" date="2017-07" db="EMBL/GenBank/DDBJ databases">
        <title>In vitro design and evaluation of phage cocktails against multidrug-resistant Aeromonas salmonicida.</title>
        <authorList>
            <person name="Chen L."/>
            <person name="Yuan S."/>
            <person name="Ma Y."/>
        </authorList>
    </citation>
    <scope>NUCLEOTIDE SEQUENCE [LARGE SCALE GENOMIC DNA]</scope>
</reference>
<accession>A0A223LFW8</accession>
<name>A0A223LFW8_9CAUD</name>
<proteinExistence type="predicted"/>
<dbReference type="KEGG" id="vg:55604517"/>